<gene>
    <name evidence="11" type="ORF">WI372_16060</name>
</gene>
<evidence type="ECO:0000256" key="10">
    <source>
        <dbReference type="RuleBase" id="RU364125"/>
    </source>
</evidence>
<comment type="function">
    <text evidence="1 10">Controls the rotational direction of flagella during chemotaxis.</text>
</comment>
<keyword evidence="7 10" id="KW-0283">Flagellar rotation</keyword>
<proteinExistence type="inferred from homology"/>
<keyword evidence="9 10" id="KW-0472">Membrane</keyword>
<dbReference type="RefSeq" id="WP_405282614.1">
    <property type="nucleotide sequence ID" value="NZ_CP144380.1"/>
</dbReference>
<keyword evidence="8" id="KW-1133">Transmembrane helix</keyword>
<keyword evidence="12" id="KW-1185">Reference proteome</keyword>
<evidence type="ECO:0000256" key="7">
    <source>
        <dbReference type="ARBA" id="ARBA00022779"/>
    </source>
</evidence>
<evidence type="ECO:0000256" key="9">
    <source>
        <dbReference type="ARBA" id="ARBA00023136"/>
    </source>
</evidence>
<dbReference type="InterPro" id="IPR005503">
    <property type="entry name" value="FliL"/>
</dbReference>
<dbReference type="Proteomes" id="UP001484239">
    <property type="component" value="Unassembled WGS sequence"/>
</dbReference>
<evidence type="ECO:0000256" key="6">
    <source>
        <dbReference type="ARBA" id="ARBA00022692"/>
    </source>
</evidence>
<keyword evidence="11" id="KW-0966">Cell projection</keyword>
<keyword evidence="11" id="KW-0282">Flagellum</keyword>
<comment type="caution">
    <text evidence="11">The sequence shown here is derived from an EMBL/GenBank/DDBJ whole genome shotgun (WGS) entry which is preliminary data.</text>
</comment>
<protein>
    <recommendedName>
        <fullName evidence="10">Flagellar protein FliL</fullName>
    </recommendedName>
</protein>
<keyword evidence="5 10" id="KW-0145">Chemotaxis</keyword>
<evidence type="ECO:0000256" key="5">
    <source>
        <dbReference type="ARBA" id="ARBA00022500"/>
    </source>
</evidence>
<organism evidence="11 12">
    <name type="scientific">Gaopeijia maritima</name>
    <dbReference type="NCBI Taxonomy" id="3119007"/>
    <lineage>
        <taxon>Bacteria</taxon>
        <taxon>Pseudomonadati</taxon>
        <taxon>Gemmatimonadota</taxon>
        <taxon>Longimicrobiia</taxon>
        <taxon>Gaopeijiales</taxon>
        <taxon>Gaopeijiaceae</taxon>
        <taxon>Gaopeijia</taxon>
    </lineage>
</organism>
<dbReference type="EMBL" id="JBBHLI010000012">
    <property type="protein sequence ID" value="MEK9502508.1"/>
    <property type="molecule type" value="Genomic_DNA"/>
</dbReference>
<accession>A0ABU9EEK7</accession>
<comment type="subcellular location">
    <subcellularLocation>
        <location evidence="2">Cell membrane</location>
        <topology evidence="2">Single-pass membrane protein</topology>
    </subcellularLocation>
</comment>
<evidence type="ECO:0000256" key="4">
    <source>
        <dbReference type="ARBA" id="ARBA00022475"/>
    </source>
</evidence>
<keyword evidence="11" id="KW-0969">Cilium</keyword>
<name>A0ABU9EEK7_9BACT</name>
<evidence type="ECO:0000256" key="1">
    <source>
        <dbReference type="ARBA" id="ARBA00002254"/>
    </source>
</evidence>
<evidence type="ECO:0000313" key="12">
    <source>
        <dbReference type="Proteomes" id="UP001484239"/>
    </source>
</evidence>
<sequence length="182" mass="19437">MSTNQDTQDNDLDVEETAGKSHKGLILGAVVVGIGLGAWQGAPRLAPRMAPCAAEAGPVWAAIPLPFGGGDGHGGGHGDDGSGERFFQFDDLILNPAGTDGTRFLVLSLALEMKEDAGLAALEARDPEVRDAILSLLSTKTVQELADVTQRPALREELRQRLNQLLGEDEIVRLYLPRFVIQ</sequence>
<evidence type="ECO:0000256" key="8">
    <source>
        <dbReference type="ARBA" id="ARBA00022989"/>
    </source>
</evidence>
<evidence type="ECO:0000256" key="2">
    <source>
        <dbReference type="ARBA" id="ARBA00004162"/>
    </source>
</evidence>
<dbReference type="PANTHER" id="PTHR35091:SF2">
    <property type="entry name" value="FLAGELLAR PROTEIN FLIL"/>
    <property type="match status" value="1"/>
</dbReference>
<evidence type="ECO:0000313" key="11">
    <source>
        <dbReference type="EMBL" id="MEK9502508.1"/>
    </source>
</evidence>
<keyword evidence="6" id="KW-0812">Transmembrane</keyword>
<dbReference type="PANTHER" id="PTHR35091">
    <property type="entry name" value="FLAGELLAR PROTEIN FLIL"/>
    <property type="match status" value="1"/>
</dbReference>
<keyword evidence="4 10" id="KW-1003">Cell membrane</keyword>
<comment type="similarity">
    <text evidence="3 10">Belongs to the FliL family.</text>
</comment>
<dbReference type="Pfam" id="PF03748">
    <property type="entry name" value="FliL"/>
    <property type="match status" value="1"/>
</dbReference>
<reference evidence="11 12" key="1">
    <citation type="submission" date="2024-02" db="EMBL/GenBank/DDBJ databases">
        <title>A novel Gemmatimonadota bacterium.</title>
        <authorList>
            <person name="Du Z.-J."/>
            <person name="Ye Y.-Q."/>
        </authorList>
    </citation>
    <scope>NUCLEOTIDE SEQUENCE [LARGE SCALE GENOMIC DNA]</scope>
    <source>
        <strain evidence="11 12">DH-20</strain>
    </source>
</reference>
<evidence type="ECO:0000256" key="3">
    <source>
        <dbReference type="ARBA" id="ARBA00008281"/>
    </source>
</evidence>